<proteinExistence type="predicted"/>
<dbReference type="EMBL" id="DQ491001">
    <property type="protein sequence ID" value="ABT13599.1"/>
    <property type="molecule type" value="Genomic_DNA"/>
</dbReference>
<protein>
    <submittedName>
        <fullName evidence="2">Uncharacterized protein m045L</fullName>
    </submittedName>
</protein>
<feature type="transmembrane region" description="Helical" evidence="1">
    <location>
        <begin position="12"/>
        <end position="33"/>
    </location>
</feature>
<keyword evidence="1" id="KW-1133">Transmembrane helix</keyword>
<dbReference type="Proteomes" id="UP000246715">
    <property type="component" value="Segment"/>
</dbReference>
<sequence length="99" mass="10862">MMLAETLEASTFPVDVTFPMMFIFWLPVTIVLVTPNPFPMKKFAIAFPVIMTCPETSAFPLTLKTLAETFEASTLPVANTLPTILMLRVPVSVATTPVN</sequence>
<gene>
    <name evidence="2" type="primary">m045L</name>
    <name evidence="2" type="ORF">MT325_m045L</name>
</gene>
<organismHost>
    <name type="scientific">Paramecium bursaria</name>
    <dbReference type="NCBI Taxonomy" id="74790"/>
</organismHost>
<keyword evidence="1" id="KW-0472">Membrane</keyword>
<evidence type="ECO:0000313" key="2">
    <source>
        <dbReference type="EMBL" id="ABT13599.1"/>
    </source>
</evidence>
<organism evidence="2 3">
    <name type="scientific">Paramecium bursaria Chlorella virus MT325</name>
    <name type="common">PBCV-MT325</name>
    <dbReference type="NCBI Taxonomy" id="346932"/>
    <lineage>
        <taxon>Viruses</taxon>
        <taxon>Varidnaviria</taxon>
        <taxon>Bamfordvirae</taxon>
        <taxon>Nucleocytoviricota</taxon>
        <taxon>Megaviricetes</taxon>
        <taxon>Algavirales</taxon>
        <taxon>Phycodnaviridae</taxon>
        <taxon>Chlorovirus</taxon>
        <taxon>Chlorovirus conductrix</taxon>
        <taxon>Paramecium bursaria Chlorella virus A1</taxon>
    </lineage>
</organism>
<reference evidence="2 3" key="1">
    <citation type="journal article" date="2007" name="Virology">
        <title>Sequence and annotation of the 314-kb MT325 and the 321-kb FR483 viruses that infect Chlorella Pbi.</title>
        <authorList>
            <person name="Fitzgerald L.A."/>
            <person name="Graves M.V."/>
            <person name="Li X."/>
            <person name="Feldblyum T."/>
            <person name="Hartigan J."/>
            <person name="Van Etten J.L."/>
        </authorList>
    </citation>
    <scope>NUCLEOTIDE SEQUENCE [LARGE SCALE GENOMIC DNA]</scope>
    <source>
        <strain evidence="2 3">MT325</strain>
    </source>
</reference>
<keyword evidence="1" id="KW-0812">Transmembrane</keyword>
<name>A7ITC5_PBCVM</name>
<accession>A7ITC5</accession>
<evidence type="ECO:0000256" key="1">
    <source>
        <dbReference type="SAM" id="Phobius"/>
    </source>
</evidence>
<evidence type="ECO:0000313" key="3">
    <source>
        <dbReference type="Proteomes" id="UP000246715"/>
    </source>
</evidence>